<dbReference type="Proteomes" id="UP001281410">
    <property type="component" value="Unassembled WGS sequence"/>
</dbReference>
<evidence type="ECO:0000313" key="3">
    <source>
        <dbReference type="Proteomes" id="UP001281410"/>
    </source>
</evidence>
<keyword evidence="3" id="KW-1185">Reference proteome</keyword>
<protein>
    <recommendedName>
        <fullName evidence="1">C2H2-type domain-containing protein</fullName>
    </recommendedName>
</protein>
<organism evidence="2 3">
    <name type="scientific">Dipteronia sinensis</name>
    <dbReference type="NCBI Taxonomy" id="43782"/>
    <lineage>
        <taxon>Eukaryota</taxon>
        <taxon>Viridiplantae</taxon>
        <taxon>Streptophyta</taxon>
        <taxon>Embryophyta</taxon>
        <taxon>Tracheophyta</taxon>
        <taxon>Spermatophyta</taxon>
        <taxon>Magnoliopsida</taxon>
        <taxon>eudicotyledons</taxon>
        <taxon>Gunneridae</taxon>
        <taxon>Pentapetalae</taxon>
        <taxon>rosids</taxon>
        <taxon>malvids</taxon>
        <taxon>Sapindales</taxon>
        <taxon>Sapindaceae</taxon>
        <taxon>Hippocastanoideae</taxon>
        <taxon>Acereae</taxon>
        <taxon>Dipteronia</taxon>
    </lineage>
</organism>
<name>A0AAD9ZN32_9ROSI</name>
<proteinExistence type="predicted"/>
<dbReference type="InterPro" id="IPR013087">
    <property type="entry name" value="Znf_C2H2_type"/>
</dbReference>
<dbReference type="AlphaFoldDB" id="A0AAD9ZN32"/>
<feature type="domain" description="C2H2-type" evidence="1">
    <location>
        <begin position="135"/>
        <end position="155"/>
    </location>
</feature>
<sequence>MHKFDGAFYVYKHLLCDTKIVINMLKDCKDLQSNKNKIQAEVQENGSEGWCQITIVLKIVIRSHEKSIDENVEREVQQLSEDDDFILMSKSQTKLKKLSDINKLAAAEIKEISEKVEEAGGELSEIQVSNLIKEWTCSLCQVTTQSEITHISHLREDDTKLPAMS</sequence>
<evidence type="ECO:0000313" key="2">
    <source>
        <dbReference type="EMBL" id="KAK3185211.1"/>
    </source>
</evidence>
<evidence type="ECO:0000259" key="1">
    <source>
        <dbReference type="Pfam" id="PF12874"/>
    </source>
</evidence>
<dbReference type="Pfam" id="PF12874">
    <property type="entry name" value="zf-met"/>
    <property type="match status" value="1"/>
</dbReference>
<dbReference type="EMBL" id="JANJYJ010000010">
    <property type="protein sequence ID" value="KAK3185211.1"/>
    <property type="molecule type" value="Genomic_DNA"/>
</dbReference>
<comment type="caution">
    <text evidence="2">The sequence shown here is derived from an EMBL/GenBank/DDBJ whole genome shotgun (WGS) entry which is preliminary data.</text>
</comment>
<reference evidence="2" key="1">
    <citation type="journal article" date="2023" name="Plant J.">
        <title>Genome sequences and population genomics provide insights into the demographic history, inbreeding, and mutation load of two 'living fossil' tree species of Dipteronia.</title>
        <authorList>
            <person name="Feng Y."/>
            <person name="Comes H.P."/>
            <person name="Chen J."/>
            <person name="Zhu S."/>
            <person name="Lu R."/>
            <person name="Zhang X."/>
            <person name="Li P."/>
            <person name="Qiu J."/>
            <person name="Olsen K.M."/>
            <person name="Qiu Y."/>
        </authorList>
    </citation>
    <scope>NUCLEOTIDE SEQUENCE</scope>
    <source>
        <strain evidence="2">NBL</strain>
    </source>
</reference>
<accession>A0AAD9ZN32</accession>
<gene>
    <name evidence="2" type="ORF">Dsin_032497</name>
</gene>